<feature type="signal peptide" evidence="1">
    <location>
        <begin position="1"/>
        <end position="20"/>
    </location>
</feature>
<reference evidence="3" key="3">
    <citation type="submission" date="2018-05" db="EMBL/GenBank/DDBJ databases">
        <authorList>
            <person name="Lu D."/>
        </authorList>
    </citation>
    <scope>NUCLEOTIDE SEQUENCE [LARGE SCALE GENOMIC DNA]</scope>
    <source>
        <strain evidence="3">ZY111</strain>
    </source>
</reference>
<evidence type="ECO:0008006" key="4">
    <source>
        <dbReference type="Google" id="ProtNLM"/>
    </source>
</evidence>
<proteinExistence type="predicted"/>
<dbReference type="RefSeq" id="WP_109351008.1">
    <property type="nucleotide sequence ID" value="NZ_QFRI01000001.1"/>
</dbReference>
<organism evidence="2 3">
    <name type="scientific">Algibacter marinivivus</name>
    <dbReference type="NCBI Taxonomy" id="2100723"/>
    <lineage>
        <taxon>Bacteria</taxon>
        <taxon>Pseudomonadati</taxon>
        <taxon>Bacteroidota</taxon>
        <taxon>Flavobacteriia</taxon>
        <taxon>Flavobacteriales</taxon>
        <taxon>Flavobacteriaceae</taxon>
        <taxon>Algibacter</taxon>
    </lineage>
</organism>
<evidence type="ECO:0000313" key="2">
    <source>
        <dbReference type="EMBL" id="PWH82984.1"/>
    </source>
</evidence>
<protein>
    <recommendedName>
        <fullName evidence="4">Lipocalin-like domain-containing protein</fullName>
    </recommendedName>
</protein>
<evidence type="ECO:0000256" key="1">
    <source>
        <dbReference type="SAM" id="SignalP"/>
    </source>
</evidence>
<dbReference type="EMBL" id="QFRI01000001">
    <property type="protein sequence ID" value="PWH82984.1"/>
    <property type="molecule type" value="Genomic_DNA"/>
</dbReference>
<reference evidence="3" key="2">
    <citation type="submission" date="2018-05" db="EMBL/GenBank/DDBJ databases">
        <title>Algibacter marinivivus sp. nov., isolated from sample around a algae.</title>
        <authorList>
            <person name="Lu D."/>
        </authorList>
    </citation>
    <scope>NUCLEOTIDE SEQUENCE [LARGE SCALE GENOMIC DNA]</scope>
    <source>
        <strain evidence="3">ZY111</strain>
    </source>
</reference>
<name>A0A2U2X5F8_9FLAO</name>
<sequence>MKTKLVILFFSIFLFTNCLPDDNNDITNQETTVIQWHLVNVSGGISGDNHSFEIDDVIWIFDEFNSRLIIQNNNDDDVLEDGLNSGNYDYFFINDNDDNLFLVIDIDEYGLITFSQDGEILTIDRTNQSTGNVADEYIYEFDKQTIVIN</sequence>
<comment type="caution">
    <text evidence="2">The sequence shown here is derived from an EMBL/GenBank/DDBJ whole genome shotgun (WGS) entry which is preliminary data.</text>
</comment>
<dbReference type="Proteomes" id="UP000245375">
    <property type="component" value="Unassembled WGS sequence"/>
</dbReference>
<evidence type="ECO:0000313" key="3">
    <source>
        <dbReference type="Proteomes" id="UP000245375"/>
    </source>
</evidence>
<dbReference type="AlphaFoldDB" id="A0A2U2X5F8"/>
<feature type="chain" id="PRO_5015544821" description="Lipocalin-like domain-containing protein" evidence="1">
    <location>
        <begin position="21"/>
        <end position="149"/>
    </location>
</feature>
<keyword evidence="1" id="KW-0732">Signal</keyword>
<dbReference type="OrthoDB" id="1201884at2"/>
<reference evidence="2 3" key="1">
    <citation type="submission" date="2018-05" db="EMBL/GenBank/DDBJ databases">
        <title>Algibacter marinivivus sp. nov., isolated from sample around a algae.</title>
        <authorList>
            <person name="Zhong X."/>
        </authorList>
    </citation>
    <scope>NUCLEOTIDE SEQUENCE [LARGE SCALE GENOMIC DNA]</scope>
    <source>
        <strain evidence="2 3">ZY111</strain>
    </source>
</reference>
<accession>A0A2U2X5F8</accession>
<keyword evidence="3" id="KW-1185">Reference proteome</keyword>
<gene>
    <name evidence="2" type="ORF">DIS18_00030</name>
</gene>